<dbReference type="CDD" id="cd14752">
    <property type="entry name" value="GH31_N"/>
    <property type="match status" value="1"/>
</dbReference>
<dbReference type="InterPro" id="IPR025887">
    <property type="entry name" value="Glyco_hydro_31_N_dom"/>
</dbReference>
<feature type="domain" description="Glycoside hydrolase family 31 N-terminal" evidence="8">
    <location>
        <begin position="55"/>
        <end position="217"/>
    </location>
</feature>
<feature type="domain" description="Glycosyl hydrolase family 31 C-terminal" evidence="9">
    <location>
        <begin position="582"/>
        <end position="667"/>
    </location>
</feature>
<dbReference type="Pfam" id="PF01055">
    <property type="entry name" value="Glyco_hydro_31_2nd"/>
    <property type="match status" value="1"/>
</dbReference>
<evidence type="ECO:0000313" key="10">
    <source>
        <dbReference type="EMBL" id="POH74327.1"/>
    </source>
</evidence>
<comment type="similarity">
    <text evidence="1 6">Belongs to the glycosyl hydrolase 31 family.</text>
</comment>
<dbReference type="Proteomes" id="UP000237061">
    <property type="component" value="Unassembled WGS sequence"/>
</dbReference>
<dbReference type="FunFam" id="3.20.20.80:FF:000053">
    <property type="entry name" value="Alpha-xylosidase YicI"/>
    <property type="match status" value="1"/>
</dbReference>
<keyword evidence="3 6" id="KW-0326">Glycosidase</keyword>
<dbReference type="SUPFAM" id="SSF51011">
    <property type="entry name" value="Glycosyl hydrolase domain"/>
    <property type="match status" value="1"/>
</dbReference>
<comment type="catalytic activity">
    <reaction evidence="4">
        <text>Hydrolysis of terminal, non-reducing alpha-D-xylose residues with release of alpha-D-xylose.</text>
        <dbReference type="EC" id="3.2.1.177"/>
    </reaction>
</comment>
<keyword evidence="2 6" id="KW-0378">Hydrolase</keyword>
<dbReference type="InterPro" id="IPR050985">
    <property type="entry name" value="Alpha-glycosidase_related"/>
</dbReference>
<evidence type="ECO:0000259" key="7">
    <source>
        <dbReference type="Pfam" id="PF01055"/>
    </source>
</evidence>
<evidence type="ECO:0000256" key="3">
    <source>
        <dbReference type="ARBA" id="ARBA00023295"/>
    </source>
</evidence>
<dbReference type="CDD" id="cd06593">
    <property type="entry name" value="GH31_xylosidase_YicI"/>
    <property type="match status" value="1"/>
</dbReference>
<keyword evidence="11" id="KW-1185">Reference proteome</keyword>
<evidence type="ECO:0000259" key="8">
    <source>
        <dbReference type="Pfam" id="PF13802"/>
    </source>
</evidence>
<evidence type="ECO:0000256" key="2">
    <source>
        <dbReference type="ARBA" id="ARBA00022801"/>
    </source>
</evidence>
<feature type="domain" description="Glycoside hydrolase family 31 TIM barrel" evidence="7">
    <location>
        <begin position="261"/>
        <end position="571"/>
    </location>
</feature>
<dbReference type="EC" id="3.2.1.177" evidence="5"/>
<evidence type="ECO:0000256" key="4">
    <source>
        <dbReference type="ARBA" id="ARBA00052064"/>
    </source>
</evidence>
<dbReference type="GO" id="GO:0030246">
    <property type="term" value="F:carbohydrate binding"/>
    <property type="evidence" value="ECO:0007669"/>
    <property type="project" value="InterPro"/>
</dbReference>
<dbReference type="Gene3D" id="2.60.40.1180">
    <property type="entry name" value="Golgi alpha-mannosidase II"/>
    <property type="match status" value="2"/>
</dbReference>
<dbReference type="InterPro" id="IPR000322">
    <property type="entry name" value="Glyco_hydro_31_TIM"/>
</dbReference>
<protein>
    <recommendedName>
        <fullName evidence="5">alpha-D-xyloside xylohydrolase</fullName>
        <ecNumber evidence="5">3.2.1.177</ecNumber>
    </recommendedName>
</protein>
<dbReference type="Gene3D" id="3.20.20.80">
    <property type="entry name" value="Glycosidases"/>
    <property type="match status" value="1"/>
</dbReference>
<dbReference type="SUPFAM" id="SSF117125">
    <property type="entry name" value="Putative glucosidase YicI, C-terminal domain"/>
    <property type="match status" value="1"/>
</dbReference>
<gene>
    <name evidence="10" type="ORF">CVS27_07130</name>
</gene>
<evidence type="ECO:0000313" key="11">
    <source>
        <dbReference type="Proteomes" id="UP000237061"/>
    </source>
</evidence>
<dbReference type="SUPFAM" id="SSF51445">
    <property type="entry name" value="(Trans)glycosidases"/>
    <property type="match status" value="1"/>
</dbReference>
<dbReference type="InterPro" id="IPR017853">
    <property type="entry name" value="GH"/>
</dbReference>
<dbReference type="GO" id="GO:0061634">
    <property type="term" value="F:alpha-D-xyloside xylohydrolase"/>
    <property type="evidence" value="ECO:0007669"/>
    <property type="project" value="UniProtKB-EC"/>
</dbReference>
<dbReference type="AlphaFoldDB" id="A0A2S3ZZK9"/>
<proteinExistence type="inferred from homology"/>
<evidence type="ECO:0000256" key="1">
    <source>
        <dbReference type="ARBA" id="ARBA00007806"/>
    </source>
</evidence>
<dbReference type="Pfam" id="PF13802">
    <property type="entry name" value="Gal_mutarotas_2"/>
    <property type="match status" value="1"/>
</dbReference>
<dbReference type="NCBIfam" id="NF007940">
    <property type="entry name" value="PRK10658.1"/>
    <property type="match status" value="1"/>
</dbReference>
<comment type="caution">
    <text evidence="10">The sequence shown here is derived from an EMBL/GenBank/DDBJ whole genome shotgun (WGS) entry which is preliminary data.</text>
</comment>
<evidence type="ECO:0000256" key="5">
    <source>
        <dbReference type="ARBA" id="ARBA00066962"/>
    </source>
</evidence>
<name>A0A2S3ZZK9_ARTGL</name>
<dbReference type="RefSeq" id="WP_103465035.1">
    <property type="nucleotide sequence ID" value="NZ_PPXC01000004.1"/>
</dbReference>
<dbReference type="EMBL" id="PPXC01000004">
    <property type="protein sequence ID" value="POH74327.1"/>
    <property type="molecule type" value="Genomic_DNA"/>
</dbReference>
<dbReference type="Gene3D" id="2.60.40.1760">
    <property type="entry name" value="glycosyl hydrolase (family 31)"/>
    <property type="match status" value="1"/>
</dbReference>
<dbReference type="PANTHER" id="PTHR43053">
    <property type="entry name" value="GLYCOSIDASE FAMILY 31"/>
    <property type="match status" value="1"/>
</dbReference>
<dbReference type="SUPFAM" id="SSF74650">
    <property type="entry name" value="Galactose mutarotase-like"/>
    <property type="match status" value="1"/>
</dbReference>
<dbReference type="InterPro" id="IPR011013">
    <property type="entry name" value="Gal_mutarotase_sf_dom"/>
</dbReference>
<evidence type="ECO:0000259" key="9">
    <source>
        <dbReference type="Pfam" id="PF21365"/>
    </source>
</evidence>
<dbReference type="Pfam" id="PF21365">
    <property type="entry name" value="Glyco_hydro_31_3rd"/>
    <property type="match status" value="1"/>
</dbReference>
<organism evidence="10 11">
    <name type="scientific">Arthrobacter glacialis</name>
    <dbReference type="NCBI Taxonomy" id="1664"/>
    <lineage>
        <taxon>Bacteria</taxon>
        <taxon>Bacillati</taxon>
        <taxon>Actinomycetota</taxon>
        <taxon>Actinomycetes</taxon>
        <taxon>Micrococcales</taxon>
        <taxon>Micrococcaceae</taxon>
        <taxon>Arthrobacter</taxon>
    </lineage>
</organism>
<evidence type="ECO:0000256" key="6">
    <source>
        <dbReference type="RuleBase" id="RU361185"/>
    </source>
</evidence>
<sequence length="737" mass="81596">MKFTDGYWMHRPGITALNPQDVSDVVAEGSKLSVYAPTQPINARGDALNCPQLTITFDSPLPDVISVTIEHFQGALDLGPHFEVAETNPEVNIAIGETETVYTSGALSARIKTDGAWGVDFMAGGHVLTSSVPRSIGLISDAAGKNFVHEQLTLGVGTNVYGLGERFGAFVKNGQSVDIWNEDGGTSSDLAYKNVPFYLTNSGYGIFVNHPEQVSFEVGSEVVSRTQFSVEGQKLQYFVIHGDTPKDILARYTELTGRPSRIPAWSYGLWLSTSFTTNYNEETVMGFIDGMEQRGLPLSVFHFDCHWMRAFHWSDFIWDPATFPDPEGMLARLHDRGLKVCVWINPYIAQRSYLFKEGMELGYLVKKEDGSLWQWDMWQAGMTLVDFTNPEATRWYQDKLRTLLGQGVDSFKTDFGERIPTNVRWHDGSSPERMHNYYAQLYNQVVFDLLTKELGAGEAVLFARSATAGGQKLPVHWGGDCESTFAAMSESLRGGLSLASSGFGFWSHDIGGFEGTPDPDIFKRWIAFGLLSSHSRLHGSNSYRVPWLVDDESSEVLKHFTELKMRLMPYLLASAEEAYASGTPMMRPMFLEFPQDPGCAGLDRQYMLGPDLLVAPVMDASGTVQFYLPEGTWTHLETGEQISGPGWHTKTFSVFQAATYVRQGAVIPLGTVCDRPEYDWSREVEFVAFAPTEGQQSIVRIPQQGGGSAVFDVTVTNLSSSGSHVATVERVDNAGIK</sequence>
<reference evidence="10 11" key="1">
    <citation type="submission" date="2018-01" db="EMBL/GenBank/DDBJ databases">
        <title>Arthrobacter sp. nov., from glaciers in China.</title>
        <authorList>
            <person name="Liu Q."/>
            <person name="Xin Y.-H."/>
        </authorList>
    </citation>
    <scope>NUCLEOTIDE SEQUENCE [LARGE SCALE GENOMIC DNA]</scope>
    <source>
        <strain evidence="10 11">HLT2-12-2</strain>
    </source>
</reference>
<dbReference type="InterPro" id="IPR013780">
    <property type="entry name" value="Glyco_hydro_b"/>
</dbReference>
<dbReference type="InterPro" id="IPR048395">
    <property type="entry name" value="Glyco_hydro_31_C"/>
</dbReference>
<dbReference type="PANTHER" id="PTHR43053:SF4">
    <property type="entry name" value="MYOGENESIS-REGULATING GLYCOSIDASE"/>
    <property type="match status" value="1"/>
</dbReference>
<accession>A0A2S3ZZK9</accession>
<dbReference type="GO" id="GO:0005975">
    <property type="term" value="P:carbohydrate metabolic process"/>
    <property type="evidence" value="ECO:0007669"/>
    <property type="project" value="InterPro"/>
</dbReference>